<dbReference type="Gene3D" id="1.20.1250.20">
    <property type="entry name" value="MFS general substrate transporter like domains"/>
    <property type="match status" value="2"/>
</dbReference>
<evidence type="ECO:0000259" key="8">
    <source>
        <dbReference type="PROSITE" id="PS50850"/>
    </source>
</evidence>
<evidence type="ECO:0000256" key="5">
    <source>
        <dbReference type="ARBA" id="ARBA00023136"/>
    </source>
</evidence>
<evidence type="ECO:0000256" key="4">
    <source>
        <dbReference type="ARBA" id="ARBA00022989"/>
    </source>
</evidence>
<dbReference type="InterPro" id="IPR011701">
    <property type="entry name" value="MFS"/>
</dbReference>
<dbReference type="SUPFAM" id="SSF103473">
    <property type="entry name" value="MFS general substrate transporter"/>
    <property type="match status" value="1"/>
</dbReference>
<dbReference type="PANTHER" id="PTHR43124:SF3">
    <property type="entry name" value="CHLORAMPHENICOL EFFLUX PUMP RV0191"/>
    <property type="match status" value="1"/>
</dbReference>
<feature type="transmembrane region" description="Helical" evidence="7">
    <location>
        <begin position="37"/>
        <end position="54"/>
    </location>
</feature>
<evidence type="ECO:0000256" key="2">
    <source>
        <dbReference type="ARBA" id="ARBA00022475"/>
    </source>
</evidence>
<dbReference type="EMBL" id="CP012117">
    <property type="protein sequence ID" value="ANP27241.1"/>
    <property type="molecule type" value="Genomic_DNA"/>
</dbReference>
<feature type="transmembrane region" description="Helical" evidence="7">
    <location>
        <begin position="299"/>
        <end position="321"/>
    </location>
</feature>
<evidence type="ECO:0000256" key="3">
    <source>
        <dbReference type="ARBA" id="ARBA00022692"/>
    </source>
</evidence>
<evidence type="ECO:0000313" key="9">
    <source>
        <dbReference type="EMBL" id="ANP27241.1"/>
    </source>
</evidence>
<feature type="transmembrane region" description="Helical" evidence="7">
    <location>
        <begin position="388"/>
        <end position="411"/>
    </location>
</feature>
<dbReference type="PROSITE" id="PS50850">
    <property type="entry name" value="MFS"/>
    <property type="match status" value="1"/>
</dbReference>
<dbReference type="Pfam" id="PF07690">
    <property type="entry name" value="MFS_1"/>
    <property type="match status" value="1"/>
</dbReference>
<accession>A0A1B0ZH36</accession>
<feature type="region of interest" description="Disordered" evidence="6">
    <location>
        <begin position="1"/>
        <end position="32"/>
    </location>
</feature>
<dbReference type="Proteomes" id="UP000092596">
    <property type="component" value="Chromosome"/>
</dbReference>
<dbReference type="InterPro" id="IPR020846">
    <property type="entry name" value="MFS_dom"/>
</dbReference>
<evidence type="ECO:0000256" key="1">
    <source>
        <dbReference type="ARBA" id="ARBA00004651"/>
    </source>
</evidence>
<keyword evidence="5 7" id="KW-0472">Membrane</keyword>
<dbReference type="KEGG" id="dva:DAD186_06910"/>
<keyword evidence="4 7" id="KW-1133">Transmembrane helix</keyword>
<feature type="transmembrane region" description="Helical" evidence="7">
    <location>
        <begin position="192"/>
        <end position="215"/>
    </location>
</feature>
<dbReference type="AlphaFoldDB" id="A0A1B0ZH36"/>
<feature type="transmembrane region" description="Helical" evidence="7">
    <location>
        <begin position="361"/>
        <end position="382"/>
    </location>
</feature>
<feature type="transmembrane region" description="Helical" evidence="7">
    <location>
        <begin position="236"/>
        <end position="253"/>
    </location>
</feature>
<organism evidence="9 10">
    <name type="scientific">Dermabacter vaginalis</name>
    <dbReference type="NCBI Taxonomy" id="1630135"/>
    <lineage>
        <taxon>Bacteria</taxon>
        <taxon>Bacillati</taxon>
        <taxon>Actinomycetota</taxon>
        <taxon>Actinomycetes</taxon>
        <taxon>Micrococcales</taxon>
        <taxon>Dermabacteraceae</taxon>
        <taxon>Dermabacter</taxon>
    </lineage>
</organism>
<feature type="transmembrane region" description="Helical" evidence="7">
    <location>
        <begin position="327"/>
        <end position="349"/>
    </location>
</feature>
<keyword evidence="3 7" id="KW-0812">Transmembrane</keyword>
<dbReference type="PANTHER" id="PTHR43124">
    <property type="entry name" value="PURINE EFFLUX PUMP PBUE"/>
    <property type="match status" value="1"/>
</dbReference>
<protein>
    <recommendedName>
        <fullName evidence="8">Major facilitator superfamily (MFS) profile domain-containing protein</fullName>
    </recommendedName>
</protein>
<feature type="transmembrane region" description="Helical" evidence="7">
    <location>
        <begin position="106"/>
        <end position="129"/>
    </location>
</feature>
<evidence type="ECO:0000256" key="7">
    <source>
        <dbReference type="SAM" id="Phobius"/>
    </source>
</evidence>
<feature type="transmembrane region" description="Helical" evidence="7">
    <location>
        <begin position="273"/>
        <end position="292"/>
    </location>
</feature>
<dbReference type="CDD" id="cd17324">
    <property type="entry name" value="MFS_NepI_like"/>
    <property type="match status" value="1"/>
</dbReference>
<dbReference type="InterPro" id="IPR050189">
    <property type="entry name" value="MFS_Efflux_Transporters"/>
</dbReference>
<gene>
    <name evidence="9" type="ORF">DAD186_06910</name>
</gene>
<sequence>MSAVPPTVTGSIPAINPEVDPSTLPEAAPNSEPERSNWIAVVALALGIFTLITIEELPIGVLTLISNDLGVSRGTVGLAVTLPGVIAGVVALLVPSVTRSLNRKTVLLLALLSVVVSCTISFFSTSWPLFLASRIFTGIAIGMNWPVLPLVAVGQVKKEDRTTALTIAFAGNGSALVLGLPLATWLGTVLGWRGAFAATGILALVVGLMMVAMVRPVQSAAVETVRSTLGAVKIRGVRYAFVLTLIIVTGQFVSYSYVSPILQDFAHVDLEKISMYLLLYGALGLIGNFAAGPLIKRSAALAVLVLAVGTALSLTLVATVMSAPVNALLIIAAWGFFGGMASVSIQSLVNAEAGDRVEAGTALNSAAFNISIGGGAIIGGLIVDSAGLRAAVWVSTAAIALGALIVTRFIALTHRRATR</sequence>
<dbReference type="PATRIC" id="fig|1630135.4.peg.692"/>
<feature type="transmembrane region" description="Helical" evidence="7">
    <location>
        <begin position="165"/>
        <end position="186"/>
    </location>
</feature>
<evidence type="ECO:0000313" key="10">
    <source>
        <dbReference type="Proteomes" id="UP000092596"/>
    </source>
</evidence>
<feature type="domain" description="Major facilitator superfamily (MFS) profile" evidence="8">
    <location>
        <begin position="40"/>
        <end position="414"/>
    </location>
</feature>
<dbReference type="STRING" id="1630135.DAD186_06910"/>
<proteinExistence type="predicted"/>
<feature type="transmembrane region" description="Helical" evidence="7">
    <location>
        <begin position="135"/>
        <end position="153"/>
    </location>
</feature>
<dbReference type="GO" id="GO:0005886">
    <property type="term" value="C:plasma membrane"/>
    <property type="evidence" value="ECO:0007669"/>
    <property type="project" value="UniProtKB-SubCell"/>
</dbReference>
<keyword evidence="2" id="KW-1003">Cell membrane</keyword>
<comment type="subcellular location">
    <subcellularLocation>
        <location evidence="1">Cell membrane</location>
        <topology evidence="1">Multi-pass membrane protein</topology>
    </subcellularLocation>
</comment>
<feature type="transmembrane region" description="Helical" evidence="7">
    <location>
        <begin position="74"/>
        <end position="94"/>
    </location>
</feature>
<dbReference type="InterPro" id="IPR036259">
    <property type="entry name" value="MFS_trans_sf"/>
</dbReference>
<dbReference type="GO" id="GO:0022857">
    <property type="term" value="F:transmembrane transporter activity"/>
    <property type="evidence" value="ECO:0007669"/>
    <property type="project" value="InterPro"/>
</dbReference>
<evidence type="ECO:0000256" key="6">
    <source>
        <dbReference type="SAM" id="MobiDB-lite"/>
    </source>
</evidence>
<name>A0A1B0ZH36_9MICO</name>
<reference evidence="9 10" key="1">
    <citation type="submission" date="2015-06" db="EMBL/GenBank/DDBJ databases">
        <title>Investigation of pathophysiology for high-risk pregnancy and development of treatment modality based on it.</title>
        <authorList>
            <person name="Kim B.-C."/>
            <person name="Lim S."/>
        </authorList>
    </citation>
    <scope>NUCLEOTIDE SEQUENCE [LARGE SCALE GENOMIC DNA]</scope>
    <source>
        <strain evidence="9 10">AD1-86</strain>
    </source>
</reference>
<dbReference type="RefSeq" id="WP_065247485.1">
    <property type="nucleotide sequence ID" value="NZ_CP012117.1"/>
</dbReference>